<keyword evidence="2" id="KW-0677">Repeat</keyword>
<dbReference type="Proteomes" id="UP000261660">
    <property type="component" value="Unplaced"/>
</dbReference>
<sequence length="309" mass="35341">MLVTTCGLALFSVSVFVSWKLCWVPLSGRFLPDVLKGVDGDEREYSEDGCVKEPIGPPPSIAVPESALKISHTSPDIPLEAQAKLEINQSHTLARDRVQRQITEPTSSVRHNSLRRQLNLSNPDFNPAQFQRQESLSGLGRIKPELYKQRSVDAEDGHHSDSCGRLHFVLKFDFDLEQLIVKIHKAQDLPAKDFTGTSDPYVKIYLLPDRKNKHQTKVHRKTLHPVFDEVFLFPVEYAELSSRKLHFSIYDFDRFSRHDLIGQVVVDNFLDLADFPRETKLCRDIQYVTLVSYSYSLKFYPNPSVSCSH</sequence>
<dbReference type="PRINTS" id="PR00399">
    <property type="entry name" value="SYNAPTOTAGMN"/>
</dbReference>
<proteinExistence type="inferred from homology"/>
<dbReference type="PANTHER" id="PTHR10024:SF180">
    <property type="entry name" value="SYNAPTOTAGMIN-9"/>
    <property type="match status" value="1"/>
</dbReference>
<dbReference type="GO" id="GO:0000149">
    <property type="term" value="F:SNARE binding"/>
    <property type="evidence" value="ECO:0007669"/>
    <property type="project" value="TreeGrafter"/>
</dbReference>
<dbReference type="SMART" id="SM00239">
    <property type="entry name" value="C2"/>
    <property type="match status" value="1"/>
</dbReference>
<dbReference type="PANTHER" id="PTHR10024">
    <property type="entry name" value="SYNAPTOTAGMIN"/>
    <property type="match status" value="1"/>
</dbReference>
<dbReference type="STRING" id="56723.ENSLBEP00000001543"/>
<dbReference type="PRINTS" id="PR00360">
    <property type="entry name" value="C2DOMAIN"/>
</dbReference>
<dbReference type="InterPro" id="IPR035892">
    <property type="entry name" value="C2_domain_sf"/>
</dbReference>
<dbReference type="GO" id="GO:0005544">
    <property type="term" value="F:calcium-dependent phospholipid binding"/>
    <property type="evidence" value="ECO:0007669"/>
    <property type="project" value="TreeGrafter"/>
</dbReference>
<keyword evidence="5" id="KW-1185">Reference proteome</keyword>
<protein>
    <submittedName>
        <fullName evidence="4">Synaptotagmin IXb</fullName>
    </submittedName>
</protein>
<comment type="similarity">
    <text evidence="1">Belongs to the synaptotagmin family.</text>
</comment>
<dbReference type="PROSITE" id="PS50004">
    <property type="entry name" value="C2"/>
    <property type="match status" value="1"/>
</dbReference>
<evidence type="ECO:0000259" key="3">
    <source>
        <dbReference type="PROSITE" id="PS50004"/>
    </source>
</evidence>
<evidence type="ECO:0000313" key="4">
    <source>
        <dbReference type="Ensembl" id="ENSLBEP00000001543.1"/>
    </source>
</evidence>
<organism evidence="4 5">
    <name type="scientific">Labrus bergylta</name>
    <name type="common">ballan wrasse</name>
    <dbReference type="NCBI Taxonomy" id="56723"/>
    <lineage>
        <taxon>Eukaryota</taxon>
        <taxon>Metazoa</taxon>
        <taxon>Chordata</taxon>
        <taxon>Craniata</taxon>
        <taxon>Vertebrata</taxon>
        <taxon>Euteleostomi</taxon>
        <taxon>Actinopterygii</taxon>
        <taxon>Neopterygii</taxon>
        <taxon>Teleostei</taxon>
        <taxon>Neoteleostei</taxon>
        <taxon>Acanthomorphata</taxon>
        <taxon>Eupercaria</taxon>
        <taxon>Labriformes</taxon>
        <taxon>Labridae</taxon>
        <taxon>Labrus</taxon>
    </lineage>
</organism>
<dbReference type="GO" id="GO:0031045">
    <property type="term" value="C:dense core granule"/>
    <property type="evidence" value="ECO:0007669"/>
    <property type="project" value="TreeGrafter"/>
</dbReference>
<dbReference type="GO" id="GO:0001786">
    <property type="term" value="F:phosphatidylserine binding"/>
    <property type="evidence" value="ECO:0007669"/>
    <property type="project" value="TreeGrafter"/>
</dbReference>
<dbReference type="SUPFAM" id="SSF49562">
    <property type="entry name" value="C2 domain (Calcium/lipid-binding domain, CaLB)"/>
    <property type="match status" value="1"/>
</dbReference>
<dbReference type="Pfam" id="PF00168">
    <property type="entry name" value="C2"/>
    <property type="match status" value="1"/>
</dbReference>
<dbReference type="Gene3D" id="2.60.40.150">
    <property type="entry name" value="C2 domain"/>
    <property type="match status" value="1"/>
</dbReference>
<dbReference type="InParanoid" id="A0A3Q3E3I4"/>
<dbReference type="GO" id="GO:0070382">
    <property type="term" value="C:exocytic vesicle"/>
    <property type="evidence" value="ECO:0007669"/>
    <property type="project" value="TreeGrafter"/>
</dbReference>
<dbReference type="InterPro" id="IPR001565">
    <property type="entry name" value="Synaptotagmin"/>
</dbReference>
<dbReference type="GO" id="GO:0030276">
    <property type="term" value="F:clathrin binding"/>
    <property type="evidence" value="ECO:0007669"/>
    <property type="project" value="TreeGrafter"/>
</dbReference>
<evidence type="ECO:0000256" key="2">
    <source>
        <dbReference type="ARBA" id="ARBA00022737"/>
    </source>
</evidence>
<dbReference type="Ensembl" id="ENSLBET00000001653.1">
    <property type="protein sequence ID" value="ENSLBEP00000001543.1"/>
    <property type="gene ID" value="ENSLBEG00000001171.1"/>
</dbReference>
<evidence type="ECO:0000256" key="1">
    <source>
        <dbReference type="ARBA" id="ARBA00006996"/>
    </source>
</evidence>
<reference evidence="4" key="1">
    <citation type="submission" date="2025-08" db="UniProtKB">
        <authorList>
            <consortium name="Ensembl"/>
        </authorList>
    </citation>
    <scope>IDENTIFICATION</scope>
</reference>
<reference evidence="4" key="2">
    <citation type="submission" date="2025-09" db="UniProtKB">
        <authorList>
            <consortium name="Ensembl"/>
        </authorList>
    </citation>
    <scope>IDENTIFICATION</scope>
</reference>
<accession>A0A3Q3E3I4</accession>
<dbReference type="GO" id="GO:0017156">
    <property type="term" value="P:calcium-ion regulated exocytosis"/>
    <property type="evidence" value="ECO:0007669"/>
    <property type="project" value="TreeGrafter"/>
</dbReference>
<evidence type="ECO:0000313" key="5">
    <source>
        <dbReference type="Proteomes" id="UP000261660"/>
    </source>
</evidence>
<dbReference type="GeneTree" id="ENSGT00940000155948"/>
<dbReference type="GO" id="GO:0005509">
    <property type="term" value="F:calcium ion binding"/>
    <property type="evidence" value="ECO:0007669"/>
    <property type="project" value="TreeGrafter"/>
</dbReference>
<dbReference type="AlphaFoldDB" id="A0A3Q3E3I4"/>
<feature type="domain" description="C2" evidence="3">
    <location>
        <begin position="162"/>
        <end position="285"/>
    </location>
</feature>
<dbReference type="InterPro" id="IPR000008">
    <property type="entry name" value="C2_dom"/>
</dbReference>
<name>A0A3Q3E3I4_9LABR</name>
<dbReference type="GO" id="GO:0005886">
    <property type="term" value="C:plasma membrane"/>
    <property type="evidence" value="ECO:0007669"/>
    <property type="project" value="TreeGrafter"/>
</dbReference>